<evidence type="ECO:0000313" key="2">
    <source>
        <dbReference type="Proteomes" id="UP001558613"/>
    </source>
</evidence>
<accession>A0ABR3L650</accession>
<gene>
    <name evidence="1" type="ORF">QQF64_023216</name>
</gene>
<comment type="caution">
    <text evidence="1">The sequence shown here is derived from an EMBL/GenBank/DDBJ whole genome shotgun (WGS) entry which is preliminary data.</text>
</comment>
<proteinExistence type="predicted"/>
<reference evidence="1 2" key="1">
    <citation type="submission" date="2023-09" db="EMBL/GenBank/DDBJ databases">
        <authorList>
            <person name="Wang M."/>
        </authorList>
    </citation>
    <scope>NUCLEOTIDE SEQUENCE [LARGE SCALE GENOMIC DNA]</scope>
    <source>
        <strain evidence="1">GT-2023</strain>
        <tissue evidence="1">Liver</tissue>
    </source>
</reference>
<dbReference type="Proteomes" id="UP001558613">
    <property type="component" value="Unassembled WGS sequence"/>
</dbReference>
<protein>
    <submittedName>
        <fullName evidence="1">Uncharacterized protein</fullName>
    </submittedName>
</protein>
<dbReference type="EMBL" id="JAYMGO010000025">
    <property type="protein sequence ID" value="KAL1247840.1"/>
    <property type="molecule type" value="Genomic_DNA"/>
</dbReference>
<sequence>MQTNCKNLIGTSTQEPTLKQGHDIWGKDLRDFNQELIHGSSPQRAKPRVHAQFQLPLWRQQNPHTPPSQPWHPGQRFQPRAHPWFQLCSSAYGPRPQTSHLGQRAQRANPRVHAQFQPPLWRQQNHYGLDHNHHIMPLRRHKRAY</sequence>
<keyword evidence="2" id="KW-1185">Reference proteome</keyword>
<organism evidence="1 2">
    <name type="scientific">Cirrhinus molitorella</name>
    <name type="common">mud carp</name>
    <dbReference type="NCBI Taxonomy" id="172907"/>
    <lineage>
        <taxon>Eukaryota</taxon>
        <taxon>Metazoa</taxon>
        <taxon>Chordata</taxon>
        <taxon>Craniata</taxon>
        <taxon>Vertebrata</taxon>
        <taxon>Euteleostomi</taxon>
        <taxon>Actinopterygii</taxon>
        <taxon>Neopterygii</taxon>
        <taxon>Teleostei</taxon>
        <taxon>Ostariophysi</taxon>
        <taxon>Cypriniformes</taxon>
        <taxon>Cyprinidae</taxon>
        <taxon>Labeoninae</taxon>
        <taxon>Labeonini</taxon>
        <taxon>Cirrhinus</taxon>
    </lineage>
</organism>
<evidence type="ECO:0000313" key="1">
    <source>
        <dbReference type="EMBL" id="KAL1247840.1"/>
    </source>
</evidence>
<name>A0ABR3L650_9TELE</name>